<sequence length="224" mass="22719">MDHKVWMYLVYLAISVGLTVWVATTLSRNGLVFLEDVFADNRLARAVNHLLVMGFYLLNLGYVAVAMRSGARIPDAARALETLSYKIGFVLLVLGLLHVLNVFFLGRYRRGRLRLHQGMPPLPPAGRLPMMPPGPQGPTGPLGATGPHGATGSQGAAGPHAATGSQGAAGPHAATGSQGAAGPHAATGPHVAAGGGAPGWPGQGMPEVAPPAGAPGAGPSSGRA</sequence>
<feature type="transmembrane region" description="Helical" evidence="2">
    <location>
        <begin position="6"/>
        <end position="26"/>
    </location>
</feature>
<evidence type="ECO:0000256" key="2">
    <source>
        <dbReference type="SAM" id="Phobius"/>
    </source>
</evidence>
<keyword evidence="2" id="KW-0812">Transmembrane</keyword>
<keyword evidence="4" id="KW-1185">Reference proteome</keyword>
<dbReference type="AlphaFoldDB" id="A0A2T0SD42"/>
<dbReference type="InterPro" id="IPR008160">
    <property type="entry name" value="Collagen"/>
</dbReference>
<keyword evidence="3" id="KW-0176">Collagen</keyword>
<feature type="compositionally biased region" description="Pro residues" evidence="1">
    <location>
        <begin position="120"/>
        <end position="138"/>
    </location>
</feature>
<dbReference type="Pfam" id="PF01391">
    <property type="entry name" value="Collagen"/>
    <property type="match status" value="1"/>
</dbReference>
<feature type="transmembrane region" description="Helical" evidence="2">
    <location>
        <begin position="47"/>
        <end position="67"/>
    </location>
</feature>
<proteinExistence type="predicted"/>
<keyword evidence="2" id="KW-0472">Membrane</keyword>
<dbReference type="RefSeq" id="WP_158277731.1">
    <property type="nucleotide sequence ID" value="NZ_PVZG01000003.1"/>
</dbReference>
<feature type="compositionally biased region" description="Low complexity" evidence="1">
    <location>
        <begin position="139"/>
        <end position="151"/>
    </location>
</feature>
<dbReference type="EMBL" id="PVZG01000003">
    <property type="protein sequence ID" value="PRY31326.1"/>
    <property type="molecule type" value="Genomic_DNA"/>
</dbReference>
<dbReference type="OrthoDB" id="193443at2"/>
<feature type="compositionally biased region" description="Low complexity" evidence="1">
    <location>
        <begin position="180"/>
        <end position="192"/>
    </location>
</feature>
<dbReference type="Proteomes" id="UP000239209">
    <property type="component" value="Unassembled WGS sequence"/>
</dbReference>
<comment type="caution">
    <text evidence="3">The sequence shown here is derived from an EMBL/GenBank/DDBJ whole genome shotgun (WGS) entry which is preliminary data.</text>
</comment>
<keyword evidence="2" id="KW-1133">Transmembrane helix</keyword>
<evidence type="ECO:0000256" key="1">
    <source>
        <dbReference type="SAM" id="MobiDB-lite"/>
    </source>
</evidence>
<gene>
    <name evidence="3" type="ORF">CLV70_103212</name>
</gene>
<evidence type="ECO:0000313" key="3">
    <source>
        <dbReference type="EMBL" id="PRY31326.1"/>
    </source>
</evidence>
<feature type="region of interest" description="Disordered" evidence="1">
    <location>
        <begin position="119"/>
        <end position="224"/>
    </location>
</feature>
<feature type="compositionally biased region" description="Gly residues" evidence="1">
    <location>
        <begin position="193"/>
        <end position="202"/>
    </location>
</feature>
<protein>
    <submittedName>
        <fullName evidence="3">Collagen triple helix repeat protein</fullName>
    </submittedName>
</protein>
<organism evidence="3 4">
    <name type="scientific">Pseudosporangium ferrugineum</name>
    <dbReference type="NCBI Taxonomy" id="439699"/>
    <lineage>
        <taxon>Bacteria</taxon>
        <taxon>Bacillati</taxon>
        <taxon>Actinomycetota</taxon>
        <taxon>Actinomycetes</taxon>
        <taxon>Micromonosporales</taxon>
        <taxon>Micromonosporaceae</taxon>
        <taxon>Pseudosporangium</taxon>
    </lineage>
</organism>
<name>A0A2T0SD42_9ACTN</name>
<reference evidence="3 4" key="1">
    <citation type="submission" date="2018-03" db="EMBL/GenBank/DDBJ databases">
        <title>Genomic Encyclopedia of Archaeal and Bacterial Type Strains, Phase II (KMG-II): from individual species to whole genera.</title>
        <authorList>
            <person name="Goeker M."/>
        </authorList>
    </citation>
    <scope>NUCLEOTIDE SEQUENCE [LARGE SCALE GENOMIC DNA]</scope>
    <source>
        <strain evidence="3 4">DSM 45348</strain>
    </source>
</reference>
<feature type="transmembrane region" description="Helical" evidence="2">
    <location>
        <begin position="87"/>
        <end position="106"/>
    </location>
</feature>
<accession>A0A2T0SD42</accession>
<evidence type="ECO:0000313" key="4">
    <source>
        <dbReference type="Proteomes" id="UP000239209"/>
    </source>
</evidence>